<proteinExistence type="predicted"/>
<sequence>MAHSMRYAWRRIVVRDPGLSEATRRVLLELESYADPDGSNARPGVRNIAEQLHTAKGKYGHVSQRTVKTALATGLTRGFIELTEKAPRGRGNRRSDVYRLVIPTEMEATQTAPISADEKGATQTAPNTAEIGAITDVNRCNQTPLIGATQTAYHQITTYAAPDPLTPESSPLTFRIAHARDDKTGHEEDEPEVVDAEVIDEPDGTDTTDITSPITSSFERLTTRAPIQEPPQATTQFAPHPEPDPTKNPLAWIDRELPQGFLRGERARAEHLLAEGKSYPAARYVILRERRQPRANGKPEPA</sequence>
<name>A0A848KB26_9NOCA</name>
<reference evidence="1 2" key="1">
    <citation type="submission" date="2019-05" db="EMBL/GenBank/DDBJ databases">
        <authorList>
            <person name="Lee S.D."/>
        </authorList>
    </citation>
    <scope>NUCLEOTIDE SEQUENCE [LARGE SCALE GENOMIC DNA]</scope>
    <source>
        <strain evidence="1 2">YC2-7</strain>
    </source>
</reference>
<accession>A0A848KB26</accession>
<dbReference type="RefSeq" id="WP_169584590.1">
    <property type="nucleotide sequence ID" value="NZ_VCQU01000001.1"/>
</dbReference>
<reference evidence="1 2" key="2">
    <citation type="submission" date="2020-06" db="EMBL/GenBank/DDBJ databases">
        <title>Antribacter stalactiti gen. nov., sp. nov., a new member of the family Nacardiaceae isolated from a cave.</title>
        <authorList>
            <person name="Kim I.S."/>
        </authorList>
    </citation>
    <scope>NUCLEOTIDE SEQUENCE [LARGE SCALE GENOMIC DNA]</scope>
    <source>
        <strain evidence="1 2">YC2-7</strain>
    </source>
</reference>
<comment type="caution">
    <text evidence="1">The sequence shown here is derived from an EMBL/GenBank/DDBJ whole genome shotgun (WGS) entry which is preliminary data.</text>
</comment>
<evidence type="ECO:0008006" key="3">
    <source>
        <dbReference type="Google" id="ProtNLM"/>
    </source>
</evidence>
<protein>
    <recommendedName>
        <fullName evidence="3">Helix-turn-helix domain-containing protein</fullName>
    </recommendedName>
</protein>
<organism evidence="1 2">
    <name type="scientific">Antrihabitans stalactiti</name>
    <dbReference type="NCBI Taxonomy" id="2584121"/>
    <lineage>
        <taxon>Bacteria</taxon>
        <taxon>Bacillati</taxon>
        <taxon>Actinomycetota</taxon>
        <taxon>Actinomycetes</taxon>
        <taxon>Mycobacteriales</taxon>
        <taxon>Nocardiaceae</taxon>
        <taxon>Antrihabitans</taxon>
    </lineage>
</organism>
<evidence type="ECO:0000313" key="1">
    <source>
        <dbReference type="EMBL" id="NMN93902.1"/>
    </source>
</evidence>
<dbReference type="AlphaFoldDB" id="A0A848KB26"/>
<gene>
    <name evidence="1" type="ORF">FGL95_02485</name>
</gene>
<evidence type="ECO:0000313" key="2">
    <source>
        <dbReference type="Proteomes" id="UP000535543"/>
    </source>
</evidence>
<dbReference type="Proteomes" id="UP000535543">
    <property type="component" value="Unassembled WGS sequence"/>
</dbReference>
<keyword evidence="2" id="KW-1185">Reference proteome</keyword>
<dbReference type="EMBL" id="VCQU01000001">
    <property type="protein sequence ID" value="NMN93902.1"/>
    <property type="molecule type" value="Genomic_DNA"/>
</dbReference>